<reference evidence="1" key="1">
    <citation type="submission" date="2023-04" db="EMBL/GenBank/DDBJ databases">
        <title>A chromosome-level genome assembly of the parasitoid wasp Eretmocerus hayati.</title>
        <authorList>
            <person name="Zhong Y."/>
            <person name="Liu S."/>
            <person name="Liu Y."/>
        </authorList>
    </citation>
    <scope>NUCLEOTIDE SEQUENCE</scope>
    <source>
        <strain evidence="1">ZJU_SS_LIU_2023</strain>
    </source>
</reference>
<organism evidence="1 2">
    <name type="scientific">Eretmocerus hayati</name>
    <dbReference type="NCBI Taxonomy" id="131215"/>
    <lineage>
        <taxon>Eukaryota</taxon>
        <taxon>Metazoa</taxon>
        <taxon>Ecdysozoa</taxon>
        <taxon>Arthropoda</taxon>
        <taxon>Hexapoda</taxon>
        <taxon>Insecta</taxon>
        <taxon>Pterygota</taxon>
        <taxon>Neoptera</taxon>
        <taxon>Endopterygota</taxon>
        <taxon>Hymenoptera</taxon>
        <taxon>Apocrita</taxon>
        <taxon>Proctotrupomorpha</taxon>
        <taxon>Chalcidoidea</taxon>
        <taxon>Aphelinidae</taxon>
        <taxon>Aphelininae</taxon>
        <taxon>Eretmocerus</taxon>
    </lineage>
</organism>
<dbReference type="Proteomes" id="UP001239111">
    <property type="component" value="Chromosome 1"/>
</dbReference>
<proteinExistence type="predicted"/>
<name>A0ACC2PW15_9HYME</name>
<sequence length="257" mass="28642">MWYHLLFVILTIISDYHRVTAIVNNRQPYNSHRSQQPAPVNNPSIVSIEVKGNHRCGGSIISPSYLLTSAQCVSDYQNKTDILKIRANTTIKESGGLEYQVEKVIVHSDYGYTDNLNPVNDIAAVKVKKTFDMKVLQPIKILDRESRLSLNAFGFISGYGLTENGTSLELNKVGIPLIDNENCNDIYEEFGGLQDGQICAGYLRGGRGFCKGDEGGPLVVNGWLTGIASWSIGCGSSWPAIYTKISYYWDWIYELDE</sequence>
<evidence type="ECO:0000313" key="2">
    <source>
        <dbReference type="Proteomes" id="UP001239111"/>
    </source>
</evidence>
<dbReference type="EMBL" id="CM056741">
    <property type="protein sequence ID" value="KAJ8687683.1"/>
    <property type="molecule type" value="Genomic_DNA"/>
</dbReference>
<accession>A0ACC2PW15</accession>
<comment type="caution">
    <text evidence="1">The sequence shown here is derived from an EMBL/GenBank/DDBJ whole genome shotgun (WGS) entry which is preliminary data.</text>
</comment>
<gene>
    <name evidence="1" type="ORF">QAD02_023477</name>
</gene>
<protein>
    <submittedName>
        <fullName evidence="1">Uncharacterized protein</fullName>
    </submittedName>
</protein>
<evidence type="ECO:0000313" key="1">
    <source>
        <dbReference type="EMBL" id="KAJ8687683.1"/>
    </source>
</evidence>
<keyword evidence="2" id="KW-1185">Reference proteome</keyword>